<keyword evidence="5" id="KW-1185">Reference proteome</keyword>
<dbReference type="SUPFAM" id="SSF51735">
    <property type="entry name" value="NAD(P)-binding Rossmann-fold domains"/>
    <property type="match status" value="1"/>
</dbReference>
<dbReference type="InterPro" id="IPR036291">
    <property type="entry name" value="NAD(P)-bd_dom_sf"/>
</dbReference>
<dbReference type="PRINTS" id="PR00081">
    <property type="entry name" value="GDHRDH"/>
</dbReference>
<dbReference type="InterPro" id="IPR002347">
    <property type="entry name" value="SDR_fam"/>
</dbReference>
<protein>
    <submittedName>
        <fullName evidence="4">Short-chain dehydrogenase</fullName>
    </submittedName>
</protein>
<dbReference type="Proteomes" id="UP000199120">
    <property type="component" value="Unassembled WGS sequence"/>
</dbReference>
<evidence type="ECO:0000313" key="4">
    <source>
        <dbReference type="EMBL" id="SEK33414.1"/>
    </source>
</evidence>
<name>A0A1H7G5R2_9BURK</name>
<dbReference type="RefSeq" id="WP_090551840.1">
    <property type="nucleotide sequence ID" value="NZ_FNSR01000003.1"/>
</dbReference>
<evidence type="ECO:0000256" key="3">
    <source>
        <dbReference type="RuleBase" id="RU000363"/>
    </source>
</evidence>
<dbReference type="PANTHER" id="PTHR43976:SF16">
    <property type="entry name" value="SHORT-CHAIN DEHYDROGENASE_REDUCTASE FAMILY PROTEIN"/>
    <property type="match status" value="1"/>
</dbReference>
<dbReference type="CDD" id="cd05374">
    <property type="entry name" value="17beta-HSD-like_SDR_c"/>
    <property type="match status" value="1"/>
</dbReference>
<dbReference type="NCBIfam" id="NF005065">
    <property type="entry name" value="PRK06482.1"/>
    <property type="match status" value="1"/>
</dbReference>
<evidence type="ECO:0000256" key="2">
    <source>
        <dbReference type="ARBA" id="ARBA00023002"/>
    </source>
</evidence>
<reference evidence="5" key="1">
    <citation type="submission" date="2016-10" db="EMBL/GenBank/DDBJ databases">
        <authorList>
            <person name="Varghese N."/>
            <person name="Submissions S."/>
        </authorList>
    </citation>
    <scope>NUCLEOTIDE SEQUENCE [LARGE SCALE GENOMIC DNA]</scope>
    <source>
        <strain evidence="5">LMG 26416</strain>
    </source>
</reference>
<accession>A0A1H7G5R2</accession>
<dbReference type="Gene3D" id="3.40.50.720">
    <property type="entry name" value="NAD(P)-binding Rossmann-like Domain"/>
    <property type="match status" value="1"/>
</dbReference>
<organism evidence="4 5">
    <name type="scientific">Paraburkholderia caballeronis</name>
    <dbReference type="NCBI Taxonomy" id="416943"/>
    <lineage>
        <taxon>Bacteria</taxon>
        <taxon>Pseudomonadati</taxon>
        <taxon>Pseudomonadota</taxon>
        <taxon>Betaproteobacteria</taxon>
        <taxon>Burkholderiales</taxon>
        <taxon>Burkholderiaceae</taxon>
        <taxon>Paraburkholderia</taxon>
    </lineage>
</organism>
<evidence type="ECO:0000313" key="5">
    <source>
        <dbReference type="Proteomes" id="UP000199120"/>
    </source>
</evidence>
<proteinExistence type="inferred from homology"/>
<dbReference type="OrthoDB" id="9789083at2"/>
<dbReference type="InterPro" id="IPR051911">
    <property type="entry name" value="SDR_oxidoreductase"/>
</dbReference>
<dbReference type="EMBL" id="FOAJ01000001">
    <property type="protein sequence ID" value="SEK33414.1"/>
    <property type="molecule type" value="Genomic_DNA"/>
</dbReference>
<comment type="similarity">
    <text evidence="1 3">Belongs to the short-chain dehydrogenases/reductases (SDR) family.</text>
</comment>
<dbReference type="Pfam" id="PF00106">
    <property type="entry name" value="adh_short"/>
    <property type="match status" value="1"/>
</dbReference>
<sequence>MAVRTWFITGVSSGLGRLMAEQLFERGERVAGTARNPDSLAGLRAAHGDRFWLAPLDVTDTPAVRRVVDQAFAHFGRIDVVVNNAGYGLVGAAEELTDEQIVRQLNTNVIGSIQVVRAALPHLRAQRGGRIMQLSSMGGQWAMPGLSLYHASKWAVEGFFESTMLDVAPFGIQVTIVEPGSARTDFAARSAELSPALDAYADTPAGAVRRLIEPGFRSQPGDPAKMARAMIDSADRNPAPKRLALGSDAYANIRQALTERLAELDAQKDIATATDFED</sequence>
<dbReference type="STRING" id="416943.SAMN05445871_5627"/>
<dbReference type="AlphaFoldDB" id="A0A1H7G5R2"/>
<evidence type="ECO:0000256" key="1">
    <source>
        <dbReference type="ARBA" id="ARBA00006484"/>
    </source>
</evidence>
<dbReference type="GO" id="GO:0016491">
    <property type="term" value="F:oxidoreductase activity"/>
    <property type="evidence" value="ECO:0007669"/>
    <property type="project" value="UniProtKB-KW"/>
</dbReference>
<dbReference type="PRINTS" id="PR00080">
    <property type="entry name" value="SDRFAMILY"/>
</dbReference>
<gene>
    <name evidence="4" type="ORF">SAMN05192542_101616</name>
</gene>
<dbReference type="PANTHER" id="PTHR43976">
    <property type="entry name" value="SHORT CHAIN DEHYDROGENASE"/>
    <property type="match status" value="1"/>
</dbReference>
<keyword evidence="2" id="KW-0560">Oxidoreductase</keyword>